<feature type="region of interest" description="Disordered" evidence="4">
    <location>
        <begin position="340"/>
        <end position="366"/>
    </location>
</feature>
<dbReference type="PANTHER" id="PTHR31917">
    <property type="entry name" value="AGENET DOMAIN-CONTAINING PROTEIN-RELATED"/>
    <property type="match status" value="1"/>
</dbReference>
<dbReference type="AlphaFoldDB" id="A0AAD5CPM5"/>
<reference evidence="6" key="1">
    <citation type="submission" date="2022-06" db="EMBL/GenBank/DDBJ databases">
        <title>Uncovering the hologenomic basis of an extraordinary plant invasion.</title>
        <authorList>
            <person name="Bieker V.C."/>
            <person name="Martin M.D."/>
            <person name="Gilbert T."/>
            <person name="Hodgins K."/>
            <person name="Battlay P."/>
            <person name="Petersen B."/>
            <person name="Wilson J."/>
        </authorList>
    </citation>
    <scope>NUCLEOTIDE SEQUENCE</scope>
    <source>
        <strain evidence="6">AA19_3_7</strain>
        <tissue evidence="6">Leaf</tissue>
    </source>
</reference>
<feature type="domain" description="Agenet" evidence="5">
    <location>
        <begin position="112"/>
        <end position="171"/>
    </location>
</feature>
<evidence type="ECO:0000259" key="5">
    <source>
        <dbReference type="SMART" id="SM00743"/>
    </source>
</evidence>
<dbReference type="CDD" id="cd20406">
    <property type="entry name" value="Tudor_Agenet_AtDUF_rpt2_4"/>
    <property type="match status" value="1"/>
</dbReference>
<evidence type="ECO:0000256" key="4">
    <source>
        <dbReference type="SAM" id="MobiDB-lite"/>
    </source>
</evidence>
<name>A0AAD5CPM5_AMBAR</name>
<dbReference type="Proteomes" id="UP001206925">
    <property type="component" value="Unassembled WGS sequence"/>
</dbReference>
<feature type="domain" description="Agenet" evidence="5">
    <location>
        <begin position="8"/>
        <end position="93"/>
    </location>
</feature>
<dbReference type="InterPro" id="IPR007930">
    <property type="entry name" value="DUF724"/>
</dbReference>
<feature type="region of interest" description="Disordered" evidence="4">
    <location>
        <begin position="180"/>
        <end position="247"/>
    </location>
</feature>
<feature type="coiled-coil region" evidence="3">
    <location>
        <begin position="534"/>
        <end position="575"/>
    </location>
</feature>
<keyword evidence="3" id="KW-0175">Coiled coil</keyword>
<dbReference type="CDD" id="cd20405">
    <property type="entry name" value="Tudor_Agenet_AtDUF_rpt1_3"/>
    <property type="match status" value="1"/>
</dbReference>
<feature type="compositionally biased region" description="Basic residues" evidence="4">
    <location>
        <begin position="349"/>
        <end position="358"/>
    </location>
</feature>
<keyword evidence="2" id="KW-0341">Growth regulation</keyword>
<evidence type="ECO:0000313" key="7">
    <source>
        <dbReference type="Proteomes" id="UP001206925"/>
    </source>
</evidence>
<evidence type="ECO:0000313" key="6">
    <source>
        <dbReference type="EMBL" id="KAI7744990.1"/>
    </source>
</evidence>
<evidence type="ECO:0000256" key="2">
    <source>
        <dbReference type="ARBA" id="ARBA00022604"/>
    </source>
</evidence>
<organism evidence="6 7">
    <name type="scientific">Ambrosia artemisiifolia</name>
    <name type="common">Common ragweed</name>
    <dbReference type="NCBI Taxonomy" id="4212"/>
    <lineage>
        <taxon>Eukaryota</taxon>
        <taxon>Viridiplantae</taxon>
        <taxon>Streptophyta</taxon>
        <taxon>Embryophyta</taxon>
        <taxon>Tracheophyta</taxon>
        <taxon>Spermatophyta</taxon>
        <taxon>Magnoliopsida</taxon>
        <taxon>eudicotyledons</taxon>
        <taxon>Gunneridae</taxon>
        <taxon>Pentapetalae</taxon>
        <taxon>asterids</taxon>
        <taxon>campanulids</taxon>
        <taxon>Asterales</taxon>
        <taxon>Asteraceae</taxon>
        <taxon>Asteroideae</taxon>
        <taxon>Heliantheae alliance</taxon>
        <taxon>Heliantheae</taxon>
        <taxon>Ambrosia</taxon>
    </lineage>
</organism>
<proteinExistence type="predicted"/>
<dbReference type="InterPro" id="IPR008395">
    <property type="entry name" value="Agenet-like_dom"/>
</dbReference>
<dbReference type="Pfam" id="PF05266">
    <property type="entry name" value="DUF724"/>
    <property type="match status" value="1"/>
</dbReference>
<keyword evidence="1" id="KW-0813">Transport</keyword>
<feature type="compositionally biased region" description="Polar residues" evidence="4">
    <location>
        <begin position="193"/>
        <end position="207"/>
    </location>
</feature>
<protein>
    <recommendedName>
        <fullName evidence="5">Agenet domain-containing protein</fullName>
    </recommendedName>
</protein>
<dbReference type="SMART" id="SM00743">
    <property type="entry name" value="Agenet"/>
    <property type="match status" value="2"/>
</dbReference>
<dbReference type="PANTHER" id="PTHR31917:SF114">
    <property type="entry name" value="AGENET-LIKE DOMAIN-CONTAINING PROTEIN"/>
    <property type="match status" value="1"/>
</dbReference>
<keyword evidence="7" id="KW-1185">Reference proteome</keyword>
<comment type="caution">
    <text evidence="6">The sequence shown here is derived from an EMBL/GenBank/DDBJ whole genome shotgun (WGS) entry which is preliminary data.</text>
</comment>
<dbReference type="EMBL" id="JAMZMK010007395">
    <property type="protein sequence ID" value="KAI7744990.1"/>
    <property type="molecule type" value="Genomic_DNA"/>
</dbReference>
<evidence type="ECO:0000256" key="1">
    <source>
        <dbReference type="ARBA" id="ARBA00022448"/>
    </source>
</evidence>
<dbReference type="Pfam" id="PF05641">
    <property type="entry name" value="Agenet"/>
    <property type="match status" value="1"/>
</dbReference>
<accession>A0AAD5CPM5</accession>
<dbReference type="InterPro" id="IPR014002">
    <property type="entry name" value="Agenet_dom_plant"/>
</dbReference>
<gene>
    <name evidence="6" type="ORF">M8C21_003892</name>
</gene>
<feature type="compositionally biased region" description="Basic and acidic residues" evidence="4">
    <location>
        <begin position="180"/>
        <end position="192"/>
    </location>
</feature>
<sequence length="622" mass="69715">MSNSNTSVTITKGSIVEVSSNEPGFYGAWYVATIVDDDNPPSTQKKSSKKKPKKLNKKGYLIKYHTLLKDGSDEPLTEVVDSSFIRPCPPSNVRRNSDINVKEVEVEGDVEGEFEVYDVVDAFHRDGWWIGVVKSVIVEGEKRRYVVEFENPYEEFDFEKSNLRFHVDWVDQRWVVPPKKTPDEVLGDKNASDDAQSGFTTPSNGTLVTHVDNVPVGPAPALSAKKNSRLRTRSRSQSQSRSEANSAVDISFTYSRSKRNGNLVESDSCRKRSKSSAGVKLKISRDGNVSGSARLGHWSKWACVGGKGNTKAIVPVLETSGSDDIHQDSPLVKHVITIKQTREAENGKSHQKRKRGRQSKIAVKEPIGSLEDGQEYSDVDEAPLSVWFKGLRPLSVLKKRSCLSPDNSLDQAVVASDAGVGTTTTNDYQQDWPFIKRAPIWVAIESLELYQKPPQKPHFSPLKKIKIDYREGLAIALMVTYGNLVQSFEHLQLNDSVDLINVNLETLCELETHGFDVGLVRGRFNELLSLNSKVAPHKDRRKEIENELEKCNREKSEADKEMGRLEAKMQALKEKTAQTAAMRKTKEEESVRLHTNLDLVSKEINDWEVAFEKLCKKDLTSA</sequence>
<evidence type="ECO:0000256" key="3">
    <source>
        <dbReference type="SAM" id="Coils"/>
    </source>
</evidence>